<dbReference type="EMBL" id="LCEW01000028">
    <property type="protein sequence ID" value="KKS79776.1"/>
    <property type="molecule type" value="Genomic_DNA"/>
</dbReference>
<dbReference type="Pfam" id="PF00156">
    <property type="entry name" value="Pribosyltran"/>
    <property type="match status" value="1"/>
</dbReference>
<dbReference type="Gene3D" id="3.30.1310.20">
    <property type="entry name" value="PRTase-like"/>
    <property type="match status" value="1"/>
</dbReference>
<keyword evidence="2" id="KW-0808">Transferase</keyword>
<accession>A0A0G1E9R0</accession>
<feature type="domain" description="Phosphoribosyltransferase" evidence="1">
    <location>
        <begin position="25"/>
        <end position="132"/>
    </location>
</feature>
<comment type="caution">
    <text evidence="2">The sequence shown here is derived from an EMBL/GenBank/DDBJ whole genome shotgun (WGS) entry which is preliminary data.</text>
</comment>
<dbReference type="STRING" id="1618369.UV54_C0028G0004"/>
<evidence type="ECO:0000313" key="2">
    <source>
        <dbReference type="EMBL" id="KKS79776.1"/>
    </source>
</evidence>
<dbReference type="SUPFAM" id="SSF53271">
    <property type="entry name" value="PRTase-like"/>
    <property type="match status" value="1"/>
</dbReference>
<organism evidence="2 3">
    <name type="scientific">Candidatus Beckwithbacteria bacterium GW2011_GWA2_43_10</name>
    <dbReference type="NCBI Taxonomy" id="1618369"/>
    <lineage>
        <taxon>Bacteria</taxon>
        <taxon>Candidatus Beckwithiibacteriota</taxon>
    </lineage>
</organism>
<gene>
    <name evidence="2" type="ORF">UV54_C0028G0004</name>
</gene>
<protein>
    <submittedName>
        <fullName evidence="2">Phosphoribosyl transferase domain-containing protein</fullName>
    </submittedName>
</protein>
<dbReference type="CDD" id="cd06223">
    <property type="entry name" value="PRTases_typeI"/>
    <property type="match status" value="1"/>
</dbReference>
<evidence type="ECO:0000313" key="3">
    <source>
        <dbReference type="Proteomes" id="UP000034213"/>
    </source>
</evidence>
<reference evidence="2 3" key="1">
    <citation type="journal article" date="2015" name="Nature">
        <title>rRNA introns, odd ribosomes, and small enigmatic genomes across a large radiation of phyla.</title>
        <authorList>
            <person name="Brown C.T."/>
            <person name="Hug L.A."/>
            <person name="Thomas B.C."/>
            <person name="Sharon I."/>
            <person name="Castelle C.J."/>
            <person name="Singh A."/>
            <person name="Wilkins M.J."/>
            <person name="Williams K.H."/>
            <person name="Banfield J.F."/>
        </authorList>
    </citation>
    <scope>NUCLEOTIDE SEQUENCE [LARGE SCALE GENOMIC DNA]</scope>
</reference>
<dbReference type="GO" id="GO:0016740">
    <property type="term" value="F:transferase activity"/>
    <property type="evidence" value="ECO:0007669"/>
    <property type="project" value="UniProtKB-KW"/>
</dbReference>
<dbReference type="InterPro" id="IPR029057">
    <property type="entry name" value="PRTase-like"/>
</dbReference>
<sequence length="154" mass="16382">MIFQNRIEAGEKLAAAVVKVVKGKGIVLGIPRGGVVVAEIVAEKLGWPLDVLPAKKISAPGNPELAIGARVKPTPLQIKGLNVILADDGVATGLTIEAGINWLKRKRAKKIIVAVPVAAKDSAARLKTLADEWICLHEADDLYAVGQFYKEFGQ</sequence>
<proteinExistence type="predicted"/>
<dbReference type="Gene3D" id="3.40.50.2020">
    <property type="match status" value="2"/>
</dbReference>
<name>A0A0G1E9R0_9BACT</name>
<dbReference type="InterPro" id="IPR000836">
    <property type="entry name" value="PRTase_dom"/>
</dbReference>
<dbReference type="AlphaFoldDB" id="A0A0G1E9R0"/>
<dbReference type="Proteomes" id="UP000034213">
    <property type="component" value="Unassembled WGS sequence"/>
</dbReference>
<evidence type="ECO:0000259" key="1">
    <source>
        <dbReference type="Pfam" id="PF00156"/>
    </source>
</evidence>